<comment type="caution">
    <text evidence="1">The sequence shown here is derived from an EMBL/GenBank/DDBJ whole genome shotgun (WGS) entry which is preliminary data.</text>
</comment>
<evidence type="ECO:0000313" key="1">
    <source>
        <dbReference type="EMBL" id="MUF07829.1"/>
    </source>
</evidence>
<dbReference type="Proteomes" id="UP000438196">
    <property type="component" value="Unassembled WGS sequence"/>
</dbReference>
<dbReference type="EMBL" id="WNNK01000032">
    <property type="protein sequence ID" value="MUF07829.1"/>
    <property type="molecule type" value="Genomic_DNA"/>
</dbReference>
<gene>
    <name evidence="1" type="ORF">GNF76_26130</name>
</gene>
<organism evidence="1 2">
    <name type="scientific">Pseudomonas spelaei</name>
    <dbReference type="NCBI Taxonomy" id="1055469"/>
    <lineage>
        <taxon>Bacteria</taxon>
        <taxon>Pseudomonadati</taxon>
        <taxon>Pseudomonadota</taxon>
        <taxon>Gammaproteobacteria</taxon>
        <taxon>Pseudomonadales</taxon>
        <taxon>Pseudomonadaceae</taxon>
        <taxon>Pseudomonas</taxon>
    </lineage>
</organism>
<name>A0A6I3WKS3_9PSED</name>
<accession>A0A6I3WKS3</accession>
<protein>
    <submittedName>
        <fullName evidence="1">Immunity protein</fullName>
    </submittedName>
</protein>
<dbReference type="AlphaFoldDB" id="A0A6I3WKS3"/>
<reference evidence="1 2" key="1">
    <citation type="submission" date="2019-11" db="EMBL/GenBank/DDBJ databases">
        <title>Pseudomonas karstica sp. nov. and Pseudomonas spelaei sp. nov. from karst caves.</title>
        <authorList>
            <person name="Zeman M."/>
        </authorList>
    </citation>
    <scope>NUCLEOTIDE SEQUENCE [LARGE SCALE GENOMIC DNA]</scope>
    <source>
        <strain evidence="1 2">CCM 7893</strain>
    </source>
</reference>
<sequence>MLDLESVYKNESVEDVLLYFALRTTYPNIDRMYVSYKFEVVGCGALLQIYQRLLHEGNLVENKNPLPEKGPYWKESAFITEKRYIIEGVLRFQ</sequence>
<keyword evidence="2" id="KW-1185">Reference proteome</keyword>
<proteinExistence type="predicted"/>
<dbReference type="OrthoDB" id="6922063at2"/>
<evidence type="ECO:0000313" key="2">
    <source>
        <dbReference type="Proteomes" id="UP000438196"/>
    </source>
</evidence>
<dbReference type="RefSeq" id="WP_155585956.1">
    <property type="nucleotide sequence ID" value="NZ_JBHSTH010000008.1"/>
</dbReference>